<keyword evidence="1" id="KW-1133">Transmembrane helix</keyword>
<organism evidence="2 3">
    <name type="scientific">Reticulomyxa filosa</name>
    <dbReference type="NCBI Taxonomy" id="46433"/>
    <lineage>
        <taxon>Eukaryota</taxon>
        <taxon>Sar</taxon>
        <taxon>Rhizaria</taxon>
        <taxon>Retaria</taxon>
        <taxon>Foraminifera</taxon>
        <taxon>Monothalamids</taxon>
        <taxon>Reticulomyxidae</taxon>
        <taxon>Reticulomyxa</taxon>
    </lineage>
</organism>
<sequence length="311" mass="37260">MRETHEKEVKDLLLLCTCFLKLFLQTEIIQQQLLEEMQQLQKHLQDNTRHVDESITTDNNDDYNRLLPADYLKTQVVLLLFLLLQLFRFFFLFFFASSSKKRSFCFMEEIRTEQKLEMKRITKRYELQLARMQVEMDEWKGQVEDKKLYHSLQAQLNAIVQSMLNTSSLSSSWQHVQSQIQQVHQIVLQKHDHSQLLLQKADDQWFRYQHAVENQIRVLKQLCCSISIHLLSFFFYLLWTVNNAHTQISIINIHIYIHIQFFCCWKKKRRLTAFENGNVEITLRIDLEDHIRHRVAVPKQPAPVRPDDNAS</sequence>
<protein>
    <submittedName>
        <fullName evidence="2">Uncharacterized protein</fullName>
    </submittedName>
</protein>
<proteinExistence type="predicted"/>
<keyword evidence="1" id="KW-0472">Membrane</keyword>
<evidence type="ECO:0000313" key="3">
    <source>
        <dbReference type="Proteomes" id="UP000023152"/>
    </source>
</evidence>
<comment type="caution">
    <text evidence="2">The sequence shown here is derived from an EMBL/GenBank/DDBJ whole genome shotgun (WGS) entry which is preliminary data.</text>
</comment>
<feature type="non-terminal residue" evidence="2">
    <location>
        <position position="311"/>
    </location>
</feature>
<feature type="transmembrane region" description="Helical" evidence="1">
    <location>
        <begin position="245"/>
        <end position="265"/>
    </location>
</feature>
<dbReference type="AlphaFoldDB" id="X6LFA9"/>
<reference evidence="2 3" key="1">
    <citation type="journal article" date="2013" name="Curr. Biol.">
        <title>The Genome of the Foraminiferan Reticulomyxa filosa.</title>
        <authorList>
            <person name="Glockner G."/>
            <person name="Hulsmann N."/>
            <person name="Schleicher M."/>
            <person name="Noegel A.A."/>
            <person name="Eichinger L."/>
            <person name="Gallinger C."/>
            <person name="Pawlowski J."/>
            <person name="Sierra R."/>
            <person name="Euteneuer U."/>
            <person name="Pillet L."/>
            <person name="Moustafa A."/>
            <person name="Platzer M."/>
            <person name="Groth M."/>
            <person name="Szafranski K."/>
            <person name="Schliwa M."/>
        </authorList>
    </citation>
    <scope>NUCLEOTIDE SEQUENCE [LARGE SCALE GENOMIC DNA]</scope>
</reference>
<name>X6LFA9_RETFI</name>
<keyword evidence="3" id="KW-1185">Reference proteome</keyword>
<accession>X6LFA9</accession>
<gene>
    <name evidence="2" type="ORF">RFI_37408</name>
</gene>
<evidence type="ECO:0000313" key="2">
    <source>
        <dbReference type="EMBL" id="ETO00051.1"/>
    </source>
</evidence>
<evidence type="ECO:0000256" key="1">
    <source>
        <dbReference type="SAM" id="Phobius"/>
    </source>
</evidence>
<feature type="transmembrane region" description="Helical" evidence="1">
    <location>
        <begin position="12"/>
        <end position="30"/>
    </location>
</feature>
<feature type="transmembrane region" description="Helical" evidence="1">
    <location>
        <begin position="76"/>
        <end position="96"/>
    </location>
</feature>
<dbReference type="EMBL" id="ASPP01042140">
    <property type="protein sequence ID" value="ETO00051.1"/>
    <property type="molecule type" value="Genomic_DNA"/>
</dbReference>
<feature type="transmembrane region" description="Helical" evidence="1">
    <location>
        <begin position="218"/>
        <end position="239"/>
    </location>
</feature>
<dbReference type="Proteomes" id="UP000023152">
    <property type="component" value="Unassembled WGS sequence"/>
</dbReference>
<keyword evidence="1" id="KW-0812">Transmembrane</keyword>